<dbReference type="EMBL" id="JACXYY010000002">
    <property type="protein sequence ID" value="MBD3914366.1"/>
    <property type="molecule type" value="Genomic_DNA"/>
</dbReference>
<keyword evidence="1" id="KW-0812">Transmembrane</keyword>
<dbReference type="RefSeq" id="WP_191198672.1">
    <property type="nucleotide sequence ID" value="NZ_BAAAPA010000003.1"/>
</dbReference>
<name>A0ABR8ME27_9ACTN</name>
<comment type="caution">
    <text evidence="2">The sequence shown here is derived from an EMBL/GenBank/DDBJ whole genome shotgun (WGS) entry which is preliminary data.</text>
</comment>
<organism evidence="2 3">
    <name type="scientific">Nocardioides hwasunensis</name>
    <dbReference type="NCBI Taxonomy" id="397258"/>
    <lineage>
        <taxon>Bacteria</taxon>
        <taxon>Bacillati</taxon>
        <taxon>Actinomycetota</taxon>
        <taxon>Actinomycetes</taxon>
        <taxon>Propionibacteriales</taxon>
        <taxon>Nocardioidaceae</taxon>
        <taxon>Nocardioides</taxon>
    </lineage>
</organism>
<dbReference type="Proteomes" id="UP000649289">
    <property type="component" value="Unassembled WGS sequence"/>
</dbReference>
<feature type="transmembrane region" description="Helical" evidence="1">
    <location>
        <begin position="211"/>
        <end position="227"/>
    </location>
</feature>
<feature type="transmembrane region" description="Helical" evidence="1">
    <location>
        <begin position="80"/>
        <end position="98"/>
    </location>
</feature>
<keyword evidence="3" id="KW-1185">Reference proteome</keyword>
<feature type="transmembrane region" description="Helical" evidence="1">
    <location>
        <begin position="131"/>
        <end position="156"/>
    </location>
</feature>
<dbReference type="InterPro" id="IPR021315">
    <property type="entry name" value="Gap/Sap"/>
</dbReference>
<protein>
    <submittedName>
        <fullName evidence="2">GAP family protein</fullName>
    </submittedName>
</protein>
<proteinExistence type="predicted"/>
<reference evidence="2 3" key="1">
    <citation type="submission" date="2020-09" db="EMBL/GenBank/DDBJ databases">
        <title>novel species in genus Nocardioides.</title>
        <authorList>
            <person name="Zhang G."/>
        </authorList>
    </citation>
    <scope>NUCLEOTIDE SEQUENCE [LARGE SCALE GENOMIC DNA]</scope>
    <source>
        <strain evidence="2 3">19197</strain>
    </source>
</reference>
<evidence type="ECO:0000313" key="3">
    <source>
        <dbReference type="Proteomes" id="UP000649289"/>
    </source>
</evidence>
<evidence type="ECO:0000313" key="2">
    <source>
        <dbReference type="EMBL" id="MBD3914366.1"/>
    </source>
</evidence>
<sequence length="237" mass="24419">MSMSAIALLGLAGLALVDSTSIGTLVLPIVLLLAPRVHVGRFLVYLATVAGFYALVGLGLVTGAGWLLDSGAGLGEVRALRWAELVIGGTLLVLGIFGDPRGWFGRARAAAPSRAGRWHERLVGPHASYRVVVGVGLLAALVEVGSMLPFLAGVGIISSADLPFAGEVVVVAAYVVVMVLPALVLLGARLLAGRRLDTPLARLSGWIDRHLGNAGYWAAAIVGLLLLQDARVALGLG</sequence>
<evidence type="ECO:0000256" key="1">
    <source>
        <dbReference type="SAM" id="Phobius"/>
    </source>
</evidence>
<dbReference type="Pfam" id="PF11139">
    <property type="entry name" value="SfLAP"/>
    <property type="match status" value="1"/>
</dbReference>
<accession>A0ABR8ME27</accession>
<gene>
    <name evidence="2" type="ORF">IEZ25_07035</name>
</gene>
<keyword evidence="1" id="KW-0472">Membrane</keyword>
<feature type="transmembrane region" description="Helical" evidence="1">
    <location>
        <begin position="43"/>
        <end position="68"/>
    </location>
</feature>
<feature type="transmembrane region" description="Helical" evidence="1">
    <location>
        <begin position="168"/>
        <end position="191"/>
    </location>
</feature>
<keyword evidence="1" id="KW-1133">Transmembrane helix</keyword>